<dbReference type="Proteomes" id="UP001232063">
    <property type="component" value="Unassembled WGS sequence"/>
</dbReference>
<proteinExistence type="predicted"/>
<dbReference type="Gene3D" id="2.60.120.260">
    <property type="entry name" value="Galactose-binding domain-like"/>
    <property type="match status" value="1"/>
</dbReference>
<evidence type="ECO:0000313" key="2">
    <source>
        <dbReference type="EMBL" id="MDJ1504875.1"/>
    </source>
</evidence>
<keyword evidence="3" id="KW-1185">Reference proteome</keyword>
<dbReference type="EMBL" id="JASJOU010000013">
    <property type="protein sequence ID" value="MDJ1504875.1"/>
    <property type="molecule type" value="Genomic_DNA"/>
</dbReference>
<evidence type="ECO:0000313" key="3">
    <source>
        <dbReference type="Proteomes" id="UP001232063"/>
    </source>
</evidence>
<accession>A0AAE3R7X7</accession>
<protein>
    <submittedName>
        <fullName evidence="2">DUF5060 domain-containing protein</fullName>
    </submittedName>
</protein>
<dbReference type="InterPro" id="IPR013783">
    <property type="entry name" value="Ig-like_fold"/>
</dbReference>
<feature type="domain" description="DUF5060" evidence="1">
    <location>
        <begin position="33"/>
        <end position="113"/>
    </location>
</feature>
<dbReference type="InterPro" id="IPR032260">
    <property type="entry name" value="DUF5060"/>
</dbReference>
<dbReference type="Gene3D" id="2.60.40.10">
    <property type="entry name" value="Immunoglobulins"/>
    <property type="match status" value="1"/>
</dbReference>
<dbReference type="AlphaFoldDB" id="A0AAE3R7X7"/>
<organism evidence="2 3">
    <name type="scientific">Xanthocytophaga agilis</name>
    <dbReference type="NCBI Taxonomy" id="3048010"/>
    <lineage>
        <taxon>Bacteria</taxon>
        <taxon>Pseudomonadati</taxon>
        <taxon>Bacteroidota</taxon>
        <taxon>Cytophagia</taxon>
        <taxon>Cytophagales</taxon>
        <taxon>Rhodocytophagaceae</taxon>
        <taxon>Xanthocytophaga</taxon>
    </lineage>
</organism>
<comment type="caution">
    <text evidence="2">The sequence shown here is derived from an EMBL/GenBank/DDBJ whole genome shotgun (WGS) entry which is preliminary data.</text>
</comment>
<dbReference type="Gene3D" id="3.20.20.80">
    <property type="entry name" value="Glycosidases"/>
    <property type="match status" value="1"/>
</dbReference>
<dbReference type="SUPFAM" id="SSF51445">
    <property type="entry name" value="(Trans)glycosidases"/>
    <property type="match status" value="1"/>
</dbReference>
<dbReference type="SUPFAM" id="SSF49785">
    <property type="entry name" value="Galactose-binding domain-like"/>
    <property type="match status" value="1"/>
</dbReference>
<name>A0AAE3R7X7_9BACT</name>
<dbReference type="InterPro" id="IPR017853">
    <property type="entry name" value="GH"/>
</dbReference>
<dbReference type="RefSeq" id="WP_314516558.1">
    <property type="nucleotide sequence ID" value="NZ_JASJOU010000013.1"/>
</dbReference>
<gene>
    <name evidence="2" type="ORF">QNI22_29700</name>
</gene>
<sequence length="803" mass="89786">MKRLFSIVSVCLFHTYTVVAGVIQFPVLNKTSFQQYEKVELTFQINQIYSNPYDPDIVKVDAEIITPENKTVLVPCFYYIPAIFSINSATESTTGASWKLRYTPVLAGSYQIRIKIVDGTTTVSDPISFTVTAGSAKGFVRIDAGNKQFMRFDNQTPYYPVGYNLCWNNRNLVDFYHTWITQHMNPNGVNWMRYWLTDFARQALEWKPGHWSDWYNGLGRYNQSAAGILDSTIALCEANGVYMQLVMQHHGQYSTKVNSEWADNPYNIANGGFLSNAGDFFTNADAKKQTQKMYRYIVARWGYSRSIMSCELFNEVEYSDGTNTAIDNWHDEMSQYLKSIDVNQHIVNTSSGKDNSTLPLLNDNVAMDQLQWHTYSGSIEKVVYNQIQTFIPYTKSMMNGEFGSGTEYPQNGSHPDNWGDHVRKTMWTSMMSGAPAMFWFWDIYIEAKGLYSMYKPLSQFMNGIDIVSETDGISRKIPFANNPAIVGTVNVAPGVSDWSGTNSPDPFTSTIDASGTASNTATLTNYIHGSWQNRNRDLRFTVTFQGTGSVTLQVNDLSGSGTKTIEVYVDNTLKTTCNVTAKGSFTIGSIPAGQHVIRLYNSGQDWVQFGQIQFTNVTIRPLEALGFTGTKKAYGYVNNTTYGEWADSTTITVISSASLKVGKMEKGIYDVSFMNPVTGDLIGQSQITATTDSLTVLLPSFRKDLGYKIAYISPGPTATERNTNNFGLLYPNPSGNYLIIEIEDAATIRSVVAYTLLAAPYKLPYTTQGNKCYVNTSLLPSGQYCLTYTTRNGRKASSRIIKQ</sequence>
<dbReference type="Pfam" id="PF16586">
    <property type="entry name" value="DUF5060"/>
    <property type="match status" value="1"/>
</dbReference>
<evidence type="ECO:0000259" key="1">
    <source>
        <dbReference type="Pfam" id="PF16586"/>
    </source>
</evidence>
<reference evidence="2" key="1">
    <citation type="submission" date="2023-05" db="EMBL/GenBank/DDBJ databases">
        <authorList>
            <person name="Zhang X."/>
        </authorList>
    </citation>
    <scope>NUCLEOTIDE SEQUENCE</scope>
    <source>
        <strain evidence="2">BD1B2-1</strain>
    </source>
</reference>
<dbReference type="InterPro" id="IPR008979">
    <property type="entry name" value="Galactose-bd-like_sf"/>
</dbReference>